<dbReference type="STRING" id="469383.Cwoe_4686"/>
<dbReference type="Gene3D" id="2.40.340.10">
    <property type="entry name" value="MoeA, C-terminal, domain IV"/>
    <property type="match status" value="1"/>
</dbReference>
<evidence type="ECO:0000256" key="11">
    <source>
        <dbReference type="RuleBase" id="RU365090"/>
    </source>
</evidence>
<dbReference type="SMART" id="SM00852">
    <property type="entry name" value="MoCF_biosynth"/>
    <property type="match status" value="1"/>
</dbReference>
<dbReference type="EMBL" id="CP001854">
    <property type="protein sequence ID" value="ADB53099.1"/>
    <property type="molecule type" value="Genomic_DNA"/>
</dbReference>
<dbReference type="NCBIfam" id="TIGR00177">
    <property type="entry name" value="molyb_syn"/>
    <property type="match status" value="1"/>
</dbReference>
<evidence type="ECO:0000256" key="10">
    <source>
        <dbReference type="ARBA" id="ARBA00047317"/>
    </source>
</evidence>
<dbReference type="AlphaFoldDB" id="D3FA04"/>
<dbReference type="InterPro" id="IPR001453">
    <property type="entry name" value="MoaB/Mog_dom"/>
</dbReference>
<dbReference type="PANTHER" id="PTHR10192">
    <property type="entry name" value="MOLYBDOPTERIN BIOSYNTHESIS PROTEIN"/>
    <property type="match status" value="1"/>
</dbReference>
<dbReference type="GO" id="GO:0061599">
    <property type="term" value="F:molybdopterin molybdotransferase activity"/>
    <property type="evidence" value="ECO:0007669"/>
    <property type="project" value="UniProtKB-UniRule"/>
</dbReference>
<dbReference type="SUPFAM" id="SSF53218">
    <property type="entry name" value="Molybdenum cofactor biosynthesis proteins"/>
    <property type="match status" value="1"/>
</dbReference>
<keyword evidence="14" id="KW-1185">Reference proteome</keyword>
<keyword evidence="9 11" id="KW-0501">Molybdenum cofactor biosynthesis</keyword>
<evidence type="ECO:0000256" key="2">
    <source>
        <dbReference type="ARBA" id="ARBA00002901"/>
    </source>
</evidence>
<dbReference type="FunFam" id="2.170.190.11:FF:000001">
    <property type="entry name" value="Molybdopterin molybdenumtransferase"/>
    <property type="match status" value="1"/>
</dbReference>
<dbReference type="Pfam" id="PF03454">
    <property type="entry name" value="MoeA_C"/>
    <property type="match status" value="1"/>
</dbReference>
<dbReference type="Gene3D" id="3.90.105.10">
    <property type="entry name" value="Molybdopterin biosynthesis moea protein, domain 2"/>
    <property type="match status" value="1"/>
</dbReference>
<dbReference type="Pfam" id="PF03453">
    <property type="entry name" value="MoeA_N"/>
    <property type="match status" value="1"/>
</dbReference>
<dbReference type="Gene3D" id="3.40.980.10">
    <property type="entry name" value="MoaB/Mog-like domain"/>
    <property type="match status" value="1"/>
</dbReference>
<dbReference type="RefSeq" id="WP_012936150.1">
    <property type="nucleotide sequence ID" value="NC_013739.1"/>
</dbReference>
<dbReference type="eggNOG" id="COG0303">
    <property type="taxonomic scope" value="Bacteria"/>
</dbReference>
<proteinExistence type="inferred from homology"/>
<dbReference type="Pfam" id="PF00994">
    <property type="entry name" value="MoCF_biosynth"/>
    <property type="match status" value="1"/>
</dbReference>
<reference evidence="14" key="2">
    <citation type="submission" date="2010-01" db="EMBL/GenBank/DDBJ databases">
        <title>The complete genome of Conexibacter woesei DSM 14684.</title>
        <authorList>
            <consortium name="US DOE Joint Genome Institute (JGI-PGF)"/>
            <person name="Lucas S."/>
            <person name="Copeland A."/>
            <person name="Lapidus A."/>
            <person name="Glavina del Rio T."/>
            <person name="Dalin E."/>
            <person name="Tice H."/>
            <person name="Bruce D."/>
            <person name="Goodwin L."/>
            <person name="Pitluck S."/>
            <person name="Kyrpides N."/>
            <person name="Mavromatis K."/>
            <person name="Ivanova N."/>
            <person name="Mikhailova N."/>
            <person name="Chertkov O."/>
            <person name="Brettin T."/>
            <person name="Detter J.C."/>
            <person name="Han C."/>
            <person name="Larimer F."/>
            <person name="Land M."/>
            <person name="Hauser L."/>
            <person name="Markowitz V."/>
            <person name="Cheng J.-F."/>
            <person name="Hugenholtz P."/>
            <person name="Woyke T."/>
            <person name="Wu D."/>
            <person name="Pukall R."/>
            <person name="Steenblock K."/>
            <person name="Schneider S."/>
            <person name="Klenk H.-P."/>
            <person name="Eisen J.A."/>
        </authorList>
    </citation>
    <scope>NUCLEOTIDE SEQUENCE [LARGE SCALE GENOMIC DNA]</scope>
    <source>
        <strain evidence="14">DSM 14684 / CIP 108061 / JCM 11494 / NBRC 100937 / ID131577</strain>
    </source>
</reference>
<organism evidence="13 14">
    <name type="scientific">Conexibacter woesei (strain DSM 14684 / CCUG 47730 / CIP 108061 / JCM 11494 / NBRC 100937 / ID131577)</name>
    <dbReference type="NCBI Taxonomy" id="469383"/>
    <lineage>
        <taxon>Bacteria</taxon>
        <taxon>Bacillati</taxon>
        <taxon>Actinomycetota</taxon>
        <taxon>Thermoleophilia</taxon>
        <taxon>Solirubrobacterales</taxon>
        <taxon>Conexibacteraceae</taxon>
        <taxon>Conexibacter</taxon>
    </lineage>
</organism>
<sequence length="396" mass="40695">MSRVLIPISRAREQVLAATVRLAAEPVPLGIALGRVLAEDVVAATDLPPFGNSAMDGFAVRHDASSGALRIVGESRAGTPAPLAVGPYEAIRISTGAPLPDGADAVVPVEDAREEDGTVTATAAAQAGQHVRRAGDDLRAGTVVLRAGDRLGAAELGVAVGAGAAELLCARRPRVAIVCTGDELRAPGEPLGPGEIHNSNAPMLAALAQQEGAELLETVVVGDDRAATERAFAQALEQADLVVASGGVSVGPHDHVKPALAALGVQESFWRVSLQPGKPTWFGTRGERLVLGLPGNPVSSYVTFVLFARPALRALQGAAALPPRASARLTRSLPRRFREQAVRVALSEQTGTLLATPTGPQPSHITASLLGADGFAFVPPGDGELAEGDAIEVERI</sequence>
<evidence type="ECO:0000256" key="3">
    <source>
        <dbReference type="ARBA" id="ARBA00005046"/>
    </source>
</evidence>
<dbReference type="OrthoDB" id="9804758at2"/>
<keyword evidence="5 11" id="KW-0500">Molybdenum</keyword>
<evidence type="ECO:0000259" key="12">
    <source>
        <dbReference type="SMART" id="SM00852"/>
    </source>
</evidence>
<evidence type="ECO:0000256" key="9">
    <source>
        <dbReference type="ARBA" id="ARBA00023150"/>
    </source>
</evidence>
<dbReference type="Proteomes" id="UP000008229">
    <property type="component" value="Chromosome"/>
</dbReference>
<dbReference type="InterPro" id="IPR005111">
    <property type="entry name" value="MoeA_C_domain_IV"/>
</dbReference>
<evidence type="ECO:0000256" key="8">
    <source>
        <dbReference type="ARBA" id="ARBA00022842"/>
    </source>
</evidence>
<evidence type="ECO:0000313" key="14">
    <source>
        <dbReference type="Proteomes" id="UP000008229"/>
    </source>
</evidence>
<dbReference type="EC" id="2.10.1.1" evidence="11"/>
<keyword evidence="7 11" id="KW-0479">Metal-binding</keyword>
<gene>
    <name evidence="13" type="ordered locus">Cwoe_4686</name>
</gene>
<dbReference type="NCBIfam" id="NF045515">
    <property type="entry name" value="Glp_gephyrin"/>
    <property type="match status" value="1"/>
</dbReference>
<evidence type="ECO:0000256" key="6">
    <source>
        <dbReference type="ARBA" id="ARBA00022679"/>
    </source>
</evidence>
<reference evidence="13 14" key="1">
    <citation type="journal article" date="2010" name="Stand. Genomic Sci.">
        <title>Complete genome sequence of Conexibacter woesei type strain (ID131577).</title>
        <authorList>
            <person name="Pukall R."/>
            <person name="Lapidus A."/>
            <person name="Glavina Del Rio T."/>
            <person name="Copeland A."/>
            <person name="Tice H."/>
            <person name="Cheng J.-F."/>
            <person name="Lucas S."/>
            <person name="Chen F."/>
            <person name="Nolan M."/>
            <person name="Bruce D."/>
            <person name="Goodwin L."/>
            <person name="Pitluck S."/>
            <person name="Mavromatis K."/>
            <person name="Ivanova N."/>
            <person name="Ovchinnikova G."/>
            <person name="Pati A."/>
            <person name="Chen A."/>
            <person name="Palaniappan K."/>
            <person name="Land M."/>
            <person name="Hauser L."/>
            <person name="Chang Y.-J."/>
            <person name="Jeffries C.D."/>
            <person name="Chain P."/>
            <person name="Meincke L."/>
            <person name="Sims D."/>
            <person name="Brettin T."/>
            <person name="Detter J.C."/>
            <person name="Rohde M."/>
            <person name="Goeker M."/>
            <person name="Bristow J."/>
            <person name="Eisen J.A."/>
            <person name="Markowitz V."/>
            <person name="Kyrpides N.C."/>
            <person name="Klenk H.-P."/>
            <person name="Hugenholtz P."/>
        </authorList>
    </citation>
    <scope>NUCLEOTIDE SEQUENCE [LARGE SCALE GENOMIC DNA]</scope>
    <source>
        <strain evidence="14">DSM 14684 / CIP 108061 / JCM 11494 / NBRC 100937 / ID131577</strain>
    </source>
</reference>
<keyword evidence="8 11" id="KW-0460">Magnesium</keyword>
<dbReference type="CDD" id="cd00887">
    <property type="entry name" value="MoeA"/>
    <property type="match status" value="1"/>
</dbReference>
<comment type="pathway">
    <text evidence="3 11">Cofactor biosynthesis; molybdopterin biosynthesis.</text>
</comment>
<evidence type="ECO:0000256" key="4">
    <source>
        <dbReference type="ARBA" id="ARBA00010763"/>
    </source>
</evidence>
<comment type="cofactor">
    <cofactor evidence="1 11">
        <name>Mg(2+)</name>
        <dbReference type="ChEBI" id="CHEBI:18420"/>
    </cofactor>
</comment>
<name>D3FA04_CONWI</name>
<dbReference type="InterPro" id="IPR036135">
    <property type="entry name" value="MoeA_linker/N_sf"/>
</dbReference>
<evidence type="ECO:0000313" key="13">
    <source>
        <dbReference type="EMBL" id="ADB53099.1"/>
    </source>
</evidence>
<dbReference type="Gene3D" id="2.170.190.11">
    <property type="entry name" value="Molybdopterin biosynthesis moea protein, domain 3"/>
    <property type="match status" value="1"/>
</dbReference>
<keyword evidence="6 11" id="KW-0808">Transferase</keyword>
<dbReference type="GO" id="GO:0046872">
    <property type="term" value="F:metal ion binding"/>
    <property type="evidence" value="ECO:0007669"/>
    <property type="project" value="UniProtKB-UniRule"/>
</dbReference>
<dbReference type="GO" id="GO:0005829">
    <property type="term" value="C:cytosol"/>
    <property type="evidence" value="ECO:0007669"/>
    <property type="project" value="TreeGrafter"/>
</dbReference>
<dbReference type="UniPathway" id="UPA00344"/>
<evidence type="ECO:0000256" key="5">
    <source>
        <dbReference type="ARBA" id="ARBA00022505"/>
    </source>
</evidence>
<dbReference type="InterPro" id="IPR005110">
    <property type="entry name" value="MoeA_linker/N"/>
</dbReference>
<dbReference type="SUPFAM" id="SSF63882">
    <property type="entry name" value="MoeA N-terminal region -like"/>
    <property type="match status" value="1"/>
</dbReference>
<dbReference type="GO" id="GO:0006777">
    <property type="term" value="P:Mo-molybdopterin cofactor biosynthetic process"/>
    <property type="evidence" value="ECO:0007669"/>
    <property type="project" value="UniProtKB-UniRule"/>
</dbReference>
<dbReference type="FunFam" id="3.40.980.10:FF:000004">
    <property type="entry name" value="Molybdopterin molybdenumtransferase"/>
    <property type="match status" value="1"/>
</dbReference>
<dbReference type="SUPFAM" id="SSF63867">
    <property type="entry name" value="MoeA C-terminal domain-like"/>
    <property type="match status" value="1"/>
</dbReference>
<comment type="similarity">
    <text evidence="4 11">Belongs to the MoeA family.</text>
</comment>
<dbReference type="HOGENOM" id="CLU_010186_7_2_11"/>
<protein>
    <recommendedName>
        <fullName evidence="11">Molybdopterin molybdenumtransferase</fullName>
        <ecNumber evidence="11">2.10.1.1</ecNumber>
    </recommendedName>
</protein>
<dbReference type="InterPro" id="IPR036425">
    <property type="entry name" value="MoaB/Mog-like_dom_sf"/>
</dbReference>
<evidence type="ECO:0000256" key="7">
    <source>
        <dbReference type="ARBA" id="ARBA00022723"/>
    </source>
</evidence>
<dbReference type="InterPro" id="IPR038987">
    <property type="entry name" value="MoeA-like"/>
</dbReference>
<evidence type="ECO:0000256" key="1">
    <source>
        <dbReference type="ARBA" id="ARBA00001946"/>
    </source>
</evidence>
<comment type="function">
    <text evidence="2 11">Catalyzes the insertion of molybdate into adenylated molybdopterin with the concomitant release of AMP.</text>
</comment>
<comment type="catalytic activity">
    <reaction evidence="10">
        <text>adenylyl-molybdopterin + molybdate = Mo-molybdopterin + AMP + H(+)</text>
        <dbReference type="Rhea" id="RHEA:35047"/>
        <dbReference type="ChEBI" id="CHEBI:15378"/>
        <dbReference type="ChEBI" id="CHEBI:36264"/>
        <dbReference type="ChEBI" id="CHEBI:62727"/>
        <dbReference type="ChEBI" id="CHEBI:71302"/>
        <dbReference type="ChEBI" id="CHEBI:456215"/>
        <dbReference type="EC" id="2.10.1.1"/>
    </reaction>
</comment>
<dbReference type="PANTHER" id="PTHR10192:SF5">
    <property type="entry name" value="GEPHYRIN"/>
    <property type="match status" value="1"/>
</dbReference>
<dbReference type="KEGG" id="cwo:Cwoe_4686"/>
<feature type="domain" description="MoaB/Mog" evidence="12">
    <location>
        <begin position="176"/>
        <end position="314"/>
    </location>
</feature>
<accession>D3FA04</accession>
<dbReference type="InterPro" id="IPR036688">
    <property type="entry name" value="MoeA_C_domain_IV_sf"/>
</dbReference>